<keyword evidence="1" id="KW-0678">Repressor</keyword>
<dbReference type="InterPro" id="IPR014036">
    <property type="entry name" value="DeoR-like_C"/>
</dbReference>
<dbReference type="InterPro" id="IPR001034">
    <property type="entry name" value="DeoR_HTH"/>
</dbReference>
<protein>
    <submittedName>
        <fullName evidence="6">DeoR/GlpR transcriptional regulator</fullName>
    </submittedName>
</protein>
<dbReference type="Pfam" id="PF08220">
    <property type="entry name" value="HTH_DeoR"/>
    <property type="match status" value="1"/>
</dbReference>
<dbReference type="Proteomes" id="UP000708298">
    <property type="component" value="Unassembled WGS sequence"/>
</dbReference>
<evidence type="ECO:0000256" key="2">
    <source>
        <dbReference type="ARBA" id="ARBA00023015"/>
    </source>
</evidence>
<dbReference type="Gene3D" id="1.10.10.10">
    <property type="entry name" value="Winged helix-like DNA-binding domain superfamily/Winged helix DNA-binding domain"/>
    <property type="match status" value="1"/>
</dbReference>
<dbReference type="AlphaFoldDB" id="A0A963YTT1"/>
<feature type="domain" description="HTH deoR-type" evidence="5">
    <location>
        <begin position="3"/>
        <end position="58"/>
    </location>
</feature>
<gene>
    <name evidence="6" type="ORF">ASILVAE211_17290</name>
</gene>
<evidence type="ECO:0000259" key="5">
    <source>
        <dbReference type="PROSITE" id="PS51000"/>
    </source>
</evidence>
<organism evidence="6 7">
    <name type="scientific">Acidisoma silvae</name>
    <dbReference type="NCBI Taxonomy" id="2802396"/>
    <lineage>
        <taxon>Bacteria</taxon>
        <taxon>Pseudomonadati</taxon>
        <taxon>Pseudomonadota</taxon>
        <taxon>Alphaproteobacteria</taxon>
        <taxon>Acetobacterales</taxon>
        <taxon>Acidocellaceae</taxon>
        <taxon>Acidisoma</taxon>
    </lineage>
</organism>
<dbReference type="PROSITE" id="PS51000">
    <property type="entry name" value="HTH_DEOR_2"/>
    <property type="match status" value="1"/>
</dbReference>
<dbReference type="InterPro" id="IPR036390">
    <property type="entry name" value="WH_DNA-bd_sf"/>
</dbReference>
<dbReference type="InterPro" id="IPR036388">
    <property type="entry name" value="WH-like_DNA-bd_sf"/>
</dbReference>
<keyword evidence="4" id="KW-0804">Transcription</keyword>
<keyword evidence="3" id="KW-0238">DNA-binding</keyword>
<reference evidence="6" key="1">
    <citation type="journal article" date="2021" name="Microorganisms">
        <title>Acidisoma silvae sp. nov. and Acidisomacellulosilytica sp. nov., Two Acidophilic Bacteria Isolated from Decaying Wood, Hydrolyzing Cellulose and Producing Poly-3-hydroxybutyrate.</title>
        <authorList>
            <person name="Mieszkin S."/>
            <person name="Pouder E."/>
            <person name="Uroz S."/>
            <person name="Simon-Colin C."/>
            <person name="Alain K."/>
        </authorList>
    </citation>
    <scope>NUCLEOTIDE SEQUENCE</scope>
    <source>
        <strain evidence="6">HW T2.11</strain>
    </source>
</reference>
<dbReference type="SUPFAM" id="SSF100950">
    <property type="entry name" value="NagB/RpiA/CoA transferase-like"/>
    <property type="match status" value="1"/>
</dbReference>
<dbReference type="PRINTS" id="PR00037">
    <property type="entry name" value="HTHLACR"/>
</dbReference>
<keyword evidence="7" id="KW-1185">Reference proteome</keyword>
<evidence type="ECO:0000256" key="4">
    <source>
        <dbReference type="ARBA" id="ARBA00023163"/>
    </source>
</evidence>
<dbReference type="RefSeq" id="WP_227322610.1">
    <property type="nucleotide sequence ID" value="NZ_JAESVB010000009.1"/>
</dbReference>
<dbReference type="PANTHER" id="PTHR30363:SF4">
    <property type="entry name" value="GLYCEROL-3-PHOSPHATE REGULON REPRESSOR"/>
    <property type="match status" value="1"/>
</dbReference>
<dbReference type="SMART" id="SM01134">
    <property type="entry name" value="DeoRC"/>
    <property type="match status" value="1"/>
</dbReference>
<dbReference type="PANTHER" id="PTHR30363">
    <property type="entry name" value="HTH-TYPE TRANSCRIPTIONAL REGULATOR SRLR-RELATED"/>
    <property type="match status" value="1"/>
</dbReference>
<dbReference type="Pfam" id="PF00455">
    <property type="entry name" value="DeoRC"/>
    <property type="match status" value="1"/>
</dbReference>
<dbReference type="EMBL" id="JAESVB010000009">
    <property type="protein sequence ID" value="MCB8876952.1"/>
    <property type="molecule type" value="Genomic_DNA"/>
</dbReference>
<keyword evidence="2" id="KW-0805">Transcription regulation</keyword>
<accession>A0A963YTT1</accession>
<dbReference type="GO" id="GO:0003677">
    <property type="term" value="F:DNA binding"/>
    <property type="evidence" value="ECO:0007669"/>
    <property type="project" value="UniProtKB-KW"/>
</dbReference>
<evidence type="ECO:0000313" key="7">
    <source>
        <dbReference type="Proteomes" id="UP000708298"/>
    </source>
</evidence>
<dbReference type="SMART" id="SM00420">
    <property type="entry name" value="HTH_DEOR"/>
    <property type="match status" value="1"/>
</dbReference>
<proteinExistence type="predicted"/>
<sequence>MWVDERQQRIMEMIGTVGRVETDAIAAELQVSRETIRRDLLLLERDGKLRRVHGGAVRADPPPERPFRTRKRVQMDAKRDIARAAVALIKPGSSCFIDAGTTTATFAQELVHVPELLVITNSLEVAMTLRAANSNSEILLLGGLMGTEVPSTYGDVTIAEIARHRTDICILSPVALDPEAGVTYHDLNEAAVARAMMRHTSRSLILADHTKLGWVSRSVVCACSEIDDLISNADIADLAQYRESGVKNTRSTH</sequence>
<evidence type="ECO:0000313" key="6">
    <source>
        <dbReference type="EMBL" id="MCB8876952.1"/>
    </source>
</evidence>
<evidence type="ECO:0000256" key="1">
    <source>
        <dbReference type="ARBA" id="ARBA00022491"/>
    </source>
</evidence>
<evidence type="ECO:0000256" key="3">
    <source>
        <dbReference type="ARBA" id="ARBA00023125"/>
    </source>
</evidence>
<dbReference type="InterPro" id="IPR018356">
    <property type="entry name" value="Tscrpt_reg_HTH_DeoR_CS"/>
</dbReference>
<name>A0A963YTT1_9PROT</name>
<dbReference type="PROSITE" id="PS00894">
    <property type="entry name" value="HTH_DEOR_1"/>
    <property type="match status" value="1"/>
</dbReference>
<dbReference type="GO" id="GO:0003700">
    <property type="term" value="F:DNA-binding transcription factor activity"/>
    <property type="evidence" value="ECO:0007669"/>
    <property type="project" value="InterPro"/>
</dbReference>
<dbReference type="SUPFAM" id="SSF46785">
    <property type="entry name" value="Winged helix' DNA-binding domain"/>
    <property type="match status" value="1"/>
</dbReference>
<dbReference type="Gene3D" id="3.40.50.1360">
    <property type="match status" value="1"/>
</dbReference>
<reference evidence="6" key="2">
    <citation type="submission" date="2021-01" db="EMBL/GenBank/DDBJ databases">
        <authorList>
            <person name="Mieszkin S."/>
            <person name="Pouder E."/>
            <person name="Alain K."/>
        </authorList>
    </citation>
    <scope>NUCLEOTIDE SEQUENCE</scope>
    <source>
        <strain evidence="6">HW T2.11</strain>
    </source>
</reference>
<dbReference type="InterPro" id="IPR037171">
    <property type="entry name" value="NagB/RpiA_transferase-like"/>
</dbReference>
<dbReference type="InterPro" id="IPR050313">
    <property type="entry name" value="Carb_Metab_HTH_regulators"/>
</dbReference>
<comment type="caution">
    <text evidence="6">The sequence shown here is derived from an EMBL/GenBank/DDBJ whole genome shotgun (WGS) entry which is preliminary data.</text>
</comment>